<dbReference type="Pfam" id="PF02709">
    <property type="entry name" value="Glyco_transf_7C"/>
    <property type="match status" value="1"/>
</dbReference>
<evidence type="ECO:0000256" key="2">
    <source>
        <dbReference type="ARBA" id="ARBA00006739"/>
    </source>
</evidence>
<feature type="domain" description="Galactosyltransferase C-terminal" evidence="5">
    <location>
        <begin position="172"/>
        <end position="212"/>
    </location>
</feature>
<accession>A0A7D7L018</accession>
<evidence type="ECO:0000256" key="1">
    <source>
        <dbReference type="ARBA" id="ARBA00004776"/>
    </source>
</evidence>
<dbReference type="PANTHER" id="PTHR43179">
    <property type="entry name" value="RHAMNOSYLTRANSFERASE WBBL"/>
    <property type="match status" value="1"/>
</dbReference>
<comment type="similarity">
    <text evidence="2">Belongs to the glycosyltransferase 2 family.</text>
</comment>
<dbReference type="EMBL" id="CP059343">
    <property type="protein sequence ID" value="QMS56946.1"/>
    <property type="molecule type" value="Genomic_DNA"/>
</dbReference>
<dbReference type="Proteomes" id="UP000216825">
    <property type="component" value="Chromosome"/>
</dbReference>
<dbReference type="GO" id="GO:0016757">
    <property type="term" value="F:glycosyltransferase activity"/>
    <property type="evidence" value="ECO:0007669"/>
    <property type="project" value="UniProtKB-KW"/>
</dbReference>
<keyword evidence="3" id="KW-0328">Glycosyltransferase</keyword>
<dbReference type="Gene3D" id="3.90.550.10">
    <property type="entry name" value="Spore Coat Polysaccharide Biosynthesis Protein SpsA, Chain A"/>
    <property type="match status" value="1"/>
</dbReference>
<evidence type="ECO:0000256" key="3">
    <source>
        <dbReference type="ARBA" id="ARBA00022676"/>
    </source>
</evidence>
<dbReference type="PANTHER" id="PTHR43179:SF12">
    <property type="entry name" value="GALACTOFURANOSYLTRANSFERASE GLFT2"/>
    <property type="match status" value="1"/>
</dbReference>
<dbReference type="InterPro" id="IPR027791">
    <property type="entry name" value="Galactosyl_T_C"/>
</dbReference>
<evidence type="ECO:0000313" key="7">
    <source>
        <dbReference type="Proteomes" id="UP000216825"/>
    </source>
</evidence>
<organism evidence="6 7">
    <name type="scientific">Kocuria varians</name>
    <name type="common">Micrococcus varians</name>
    <dbReference type="NCBI Taxonomy" id="1272"/>
    <lineage>
        <taxon>Bacteria</taxon>
        <taxon>Bacillati</taxon>
        <taxon>Actinomycetota</taxon>
        <taxon>Actinomycetes</taxon>
        <taxon>Micrococcales</taxon>
        <taxon>Micrococcaceae</taxon>
        <taxon>Kocuria</taxon>
    </lineage>
</organism>
<dbReference type="InterPro" id="IPR029044">
    <property type="entry name" value="Nucleotide-diphossugar_trans"/>
</dbReference>
<gene>
    <name evidence="6" type="ORF">CIB50_0001670</name>
</gene>
<keyword evidence="7" id="KW-1185">Reference proteome</keyword>
<evidence type="ECO:0000313" key="6">
    <source>
        <dbReference type="EMBL" id="QMS56946.1"/>
    </source>
</evidence>
<dbReference type="SUPFAM" id="SSF53448">
    <property type="entry name" value="Nucleotide-diphospho-sugar transferases"/>
    <property type="match status" value="1"/>
</dbReference>
<evidence type="ECO:0000259" key="5">
    <source>
        <dbReference type="Pfam" id="PF02709"/>
    </source>
</evidence>
<dbReference type="KEGG" id="kvr:CIB50_0001670"/>
<protein>
    <recommendedName>
        <fullName evidence="5">Galactosyltransferase C-terminal domain-containing protein</fullName>
    </recommendedName>
</protein>
<sequence>MSVAVVTIVSGRHTHLRRQREWLAAQSDAPLSHVVVSMGDPEIAQVLALQPELPTDLVALERTDTGELPLAAARNAGVARAAEIGAESVVLLDVDCLPHRDVVREYRGALERLAGRCAVVSGRVQYLPEGMAEEDYTAQEVARRGRDHAARVLPPAGELVAADPRMLWSLSMATTVRTWDDAGGFDERYVGYGGEDTDFGQRLAAAGGSLWWLGGAAVYHQHHPTQSPPVQHAAAIARNANIFRRTWGFDPMEGWLTAMAERGVLTRLGADWVVVEHRSSIDS</sequence>
<proteinExistence type="inferred from homology"/>
<name>A0A7D7L018_KOCVA</name>
<reference evidence="7" key="1">
    <citation type="submission" date="2017-08" db="EMBL/GenBank/DDBJ databases">
        <title>Draft Genome Sequence of Kocuria varians 80.</title>
        <authorList>
            <person name="Minaev M."/>
            <person name="Kurbakov K.A."/>
            <person name="Solodovnikova G.I."/>
            <person name="Kuznetsova O.A."/>
            <person name="Lisitsyn A.B."/>
        </authorList>
    </citation>
    <scope>NUCLEOTIDE SEQUENCE [LARGE SCALE GENOMIC DNA]</scope>
    <source>
        <strain evidence="7">80</strain>
    </source>
</reference>
<dbReference type="AlphaFoldDB" id="A0A7D7L018"/>
<evidence type="ECO:0000256" key="4">
    <source>
        <dbReference type="ARBA" id="ARBA00022679"/>
    </source>
</evidence>
<comment type="pathway">
    <text evidence="1">Cell wall biogenesis; cell wall polysaccharide biosynthesis.</text>
</comment>
<reference evidence="6 7" key="2">
    <citation type="submission" date="2020-07" db="EMBL/GenBank/DDBJ databases">
        <title>Genome of starter culture bacteria Kocuria salsicia reveals its technological properties and safety for usage in meat industry.</title>
        <authorList>
            <person name="Michael M."/>
            <person name="Konstantin K."/>
            <person name="Evgenii K."/>
            <person name="Galina S."/>
            <person name="Oksana K."/>
            <person name="Andrei L."/>
        </authorList>
    </citation>
    <scope>NUCLEOTIDE SEQUENCE [LARGE SCALE GENOMIC DNA]</scope>
    <source>
        <strain evidence="6 7">80</strain>
    </source>
</reference>
<keyword evidence="4" id="KW-0808">Transferase</keyword>